<feature type="region of interest" description="Disordered" evidence="2">
    <location>
        <begin position="41"/>
        <end position="124"/>
    </location>
</feature>
<feature type="coiled-coil region" evidence="1">
    <location>
        <begin position="217"/>
        <end position="244"/>
    </location>
</feature>
<feature type="compositionally biased region" description="Polar residues" evidence="2">
    <location>
        <begin position="47"/>
        <end position="63"/>
    </location>
</feature>
<evidence type="ECO:0000256" key="1">
    <source>
        <dbReference type="SAM" id="Coils"/>
    </source>
</evidence>
<dbReference type="Proteomes" id="UP000275078">
    <property type="component" value="Unassembled WGS sequence"/>
</dbReference>
<dbReference type="AlphaFoldDB" id="A0A3N4I0Z8"/>
<keyword evidence="1" id="KW-0175">Coiled coil</keyword>
<evidence type="ECO:0000313" key="3">
    <source>
        <dbReference type="EMBL" id="RPA75564.1"/>
    </source>
</evidence>
<gene>
    <name evidence="3" type="ORF">BJ508DRAFT_379964</name>
</gene>
<proteinExistence type="predicted"/>
<reference evidence="3 4" key="1">
    <citation type="journal article" date="2018" name="Nat. Ecol. Evol.">
        <title>Pezizomycetes genomes reveal the molecular basis of ectomycorrhizal truffle lifestyle.</title>
        <authorList>
            <person name="Murat C."/>
            <person name="Payen T."/>
            <person name="Noel B."/>
            <person name="Kuo A."/>
            <person name="Morin E."/>
            <person name="Chen J."/>
            <person name="Kohler A."/>
            <person name="Krizsan K."/>
            <person name="Balestrini R."/>
            <person name="Da Silva C."/>
            <person name="Montanini B."/>
            <person name="Hainaut M."/>
            <person name="Levati E."/>
            <person name="Barry K.W."/>
            <person name="Belfiori B."/>
            <person name="Cichocki N."/>
            <person name="Clum A."/>
            <person name="Dockter R.B."/>
            <person name="Fauchery L."/>
            <person name="Guy J."/>
            <person name="Iotti M."/>
            <person name="Le Tacon F."/>
            <person name="Lindquist E.A."/>
            <person name="Lipzen A."/>
            <person name="Malagnac F."/>
            <person name="Mello A."/>
            <person name="Molinier V."/>
            <person name="Miyauchi S."/>
            <person name="Poulain J."/>
            <person name="Riccioni C."/>
            <person name="Rubini A."/>
            <person name="Sitrit Y."/>
            <person name="Splivallo R."/>
            <person name="Traeger S."/>
            <person name="Wang M."/>
            <person name="Zifcakova L."/>
            <person name="Wipf D."/>
            <person name="Zambonelli A."/>
            <person name="Paolocci F."/>
            <person name="Nowrousian M."/>
            <person name="Ottonello S."/>
            <person name="Baldrian P."/>
            <person name="Spatafora J.W."/>
            <person name="Henrissat B."/>
            <person name="Nagy L.G."/>
            <person name="Aury J.M."/>
            <person name="Wincker P."/>
            <person name="Grigoriev I.V."/>
            <person name="Bonfante P."/>
            <person name="Martin F.M."/>
        </authorList>
    </citation>
    <scope>NUCLEOTIDE SEQUENCE [LARGE SCALE GENOMIC DNA]</scope>
    <source>
        <strain evidence="3 4">RN42</strain>
    </source>
</reference>
<protein>
    <submittedName>
        <fullName evidence="3">Uncharacterized protein</fullName>
    </submittedName>
</protein>
<sequence>MSPSGGVNQVKHHIKLHPPNNIVKHLTNSPRQTHLTNTPLFSIHSLDPNTKESQPPMLPSSSKHLGAGAHRNAPKTHGPPTRNRTVEGPKPTKSAVGPAPKSKAEGKYASSAHFVNPKADPQPALEELPKDHVEMIAYMVTTLWPSTPPVIAVHTEANDNRSPFYTPILRLTTKNGDIYEFKRPEEAPSPSLRQIFSDGRRPGRWVEGAKRTPEMLKAHIKRTFANEEAEMRILQEQRKRERAQKPTLPVMLEWMAKELQPQQYDHAAGFWFKMDNPRLVTEEKRKAFKEKWEAHAMACRFEPETRRCHPLSGFIRC</sequence>
<dbReference type="EMBL" id="ML119761">
    <property type="protein sequence ID" value="RPA75564.1"/>
    <property type="molecule type" value="Genomic_DNA"/>
</dbReference>
<accession>A0A3N4I0Z8</accession>
<organism evidence="3 4">
    <name type="scientific">Ascobolus immersus RN42</name>
    <dbReference type="NCBI Taxonomy" id="1160509"/>
    <lineage>
        <taxon>Eukaryota</taxon>
        <taxon>Fungi</taxon>
        <taxon>Dikarya</taxon>
        <taxon>Ascomycota</taxon>
        <taxon>Pezizomycotina</taxon>
        <taxon>Pezizomycetes</taxon>
        <taxon>Pezizales</taxon>
        <taxon>Ascobolaceae</taxon>
        <taxon>Ascobolus</taxon>
    </lineage>
</organism>
<evidence type="ECO:0000313" key="4">
    <source>
        <dbReference type="Proteomes" id="UP000275078"/>
    </source>
</evidence>
<name>A0A3N4I0Z8_ASCIM</name>
<evidence type="ECO:0000256" key="2">
    <source>
        <dbReference type="SAM" id="MobiDB-lite"/>
    </source>
</evidence>
<keyword evidence="4" id="KW-1185">Reference proteome</keyword>
<feature type="region of interest" description="Disordered" evidence="2">
    <location>
        <begin position="1"/>
        <end position="21"/>
    </location>
</feature>